<dbReference type="InterPro" id="IPR016024">
    <property type="entry name" value="ARM-type_fold"/>
</dbReference>
<reference evidence="1 2" key="1">
    <citation type="journal article" date="2022" name="bioRxiv">
        <title>Genomics of Preaxostyla Flagellates Illuminates Evolutionary Transitions and the Path Towards Mitochondrial Loss.</title>
        <authorList>
            <person name="Novak L.V.F."/>
            <person name="Treitli S.C."/>
            <person name="Pyrih J."/>
            <person name="Halakuc P."/>
            <person name="Pipaliya S.V."/>
            <person name="Vacek V."/>
            <person name="Brzon O."/>
            <person name="Soukal P."/>
            <person name="Eme L."/>
            <person name="Dacks J.B."/>
            <person name="Karnkowska A."/>
            <person name="Elias M."/>
            <person name="Hampl V."/>
        </authorList>
    </citation>
    <scope>NUCLEOTIDE SEQUENCE [LARGE SCALE GENOMIC DNA]</scope>
    <source>
        <strain evidence="1">NAU3</strain>
        <tissue evidence="1">Gut</tissue>
    </source>
</reference>
<proteinExistence type="predicted"/>
<dbReference type="EMBL" id="JARBJD010000280">
    <property type="protein sequence ID" value="KAK2944887.1"/>
    <property type="molecule type" value="Genomic_DNA"/>
</dbReference>
<accession>A0ABQ9WZL8</accession>
<comment type="caution">
    <text evidence="1">The sequence shown here is derived from an EMBL/GenBank/DDBJ whole genome shotgun (WGS) entry which is preliminary data.</text>
</comment>
<gene>
    <name evidence="1" type="ORF">BLNAU_20177</name>
</gene>
<protein>
    <submittedName>
        <fullName evidence="1">Uncharacterized protein</fullName>
    </submittedName>
</protein>
<sequence length="499" mass="58272">MESLFFEPEIVDSLVLRHKDFIFSTFNKIGESSPPPAVLTTLARISLFPHLRIASKSLGAIYCLADRDPPALTHLPSPIFPSSSPQQQYSGLPFLAALTKKLRIVFSEFQQNLPADSSHLLKWIQITKDDPYRVTRSLQFCYYSFLLPILLLRATPPIEVDSDIIREFILFMKEALPTILTDISNIDTLIASLPSDSSPTTPLVSGVDTQMTFSLTILRDWCEEFVRSGWYFFVNLTFQIVDPYKSSFQSIVLDDPSFPDLILNSLKLDHKDIRRNTLMAITNIVHSFPSMDEKFISVDLVGKIFEKVDFVSISLSESETLYRLTRFLSIMLFPIGDDDGARFEQYRHNRVSVFEPAKTFIIFMFHNSDKLILNDKDKTVFEKRLCWIYNHIKNMELRSDEHDADFVSELEKWEIQTMVEMENEENFKIILWSMWNRTQEWRRDKPERQKRREVLLREEGWDDSFELRVVGIEVDTDPNIRIVARQFRLQQTFNSGTRW</sequence>
<evidence type="ECO:0000313" key="2">
    <source>
        <dbReference type="Proteomes" id="UP001281761"/>
    </source>
</evidence>
<organism evidence="1 2">
    <name type="scientific">Blattamonas nauphoetae</name>
    <dbReference type="NCBI Taxonomy" id="2049346"/>
    <lineage>
        <taxon>Eukaryota</taxon>
        <taxon>Metamonada</taxon>
        <taxon>Preaxostyla</taxon>
        <taxon>Oxymonadida</taxon>
        <taxon>Blattamonas</taxon>
    </lineage>
</organism>
<name>A0ABQ9WZL8_9EUKA</name>
<keyword evidence="2" id="KW-1185">Reference proteome</keyword>
<dbReference type="Proteomes" id="UP001281761">
    <property type="component" value="Unassembled WGS sequence"/>
</dbReference>
<dbReference type="SUPFAM" id="SSF48371">
    <property type="entry name" value="ARM repeat"/>
    <property type="match status" value="1"/>
</dbReference>
<evidence type="ECO:0000313" key="1">
    <source>
        <dbReference type="EMBL" id="KAK2944887.1"/>
    </source>
</evidence>